<sequence>MLPLRRYVFCRGGLGMLGRPPPPMPQQRRARKAHRIRINIQIHPRFPTRIRLHTQLPPPIQRQHPREMARMQQCCISVEELISAHFSESDSRYSSGSTRSITSRPGAALMVKFQIGTWISNGR</sequence>
<dbReference type="AlphaFoldDB" id="A0A177ABA9"/>
<gene>
    <name evidence="1" type="ORF">VC83_06362</name>
</gene>
<reference evidence="1" key="1">
    <citation type="submission" date="2016-03" db="EMBL/GenBank/DDBJ databases">
        <title>Updated assembly of Pseudogymnoascus destructans, the fungus causing white-nose syndrome of bats.</title>
        <authorList>
            <person name="Palmer J.M."/>
            <person name="Drees K.P."/>
            <person name="Foster J.T."/>
            <person name="Lindner D.L."/>
        </authorList>
    </citation>
    <scope>NUCLEOTIDE SEQUENCE [LARGE SCALE GENOMIC DNA]</scope>
    <source>
        <strain evidence="1">20631-21</strain>
    </source>
</reference>
<name>A0A177ABA9_9PEZI</name>
<accession>A0A177ABA9</accession>
<dbReference type="RefSeq" id="XP_024323689.1">
    <property type="nucleotide sequence ID" value="XM_024469963.1"/>
</dbReference>
<dbReference type="GeneID" id="36289422"/>
<dbReference type="Proteomes" id="UP000077154">
    <property type="component" value="Unassembled WGS sequence"/>
</dbReference>
<protein>
    <submittedName>
        <fullName evidence="1">Uncharacterized protein</fullName>
    </submittedName>
</protein>
<proteinExistence type="predicted"/>
<dbReference type="EMBL" id="KV441397">
    <property type="protein sequence ID" value="OAF58404.2"/>
    <property type="molecule type" value="Genomic_DNA"/>
</dbReference>
<evidence type="ECO:0000313" key="1">
    <source>
        <dbReference type="EMBL" id="OAF58404.2"/>
    </source>
</evidence>
<organism evidence="1">
    <name type="scientific">Pseudogymnoascus destructans</name>
    <dbReference type="NCBI Taxonomy" id="655981"/>
    <lineage>
        <taxon>Eukaryota</taxon>
        <taxon>Fungi</taxon>
        <taxon>Dikarya</taxon>
        <taxon>Ascomycota</taxon>
        <taxon>Pezizomycotina</taxon>
        <taxon>Leotiomycetes</taxon>
        <taxon>Thelebolales</taxon>
        <taxon>Thelebolaceae</taxon>
        <taxon>Pseudogymnoascus</taxon>
    </lineage>
</organism>